<organism evidence="10 11">
    <name type="scientific">candidate division WWE3 bacterium RIFCSPHIGHO2_01_FULL_48_15</name>
    <dbReference type="NCBI Taxonomy" id="1802619"/>
    <lineage>
        <taxon>Bacteria</taxon>
        <taxon>Katanobacteria</taxon>
    </lineage>
</organism>
<dbReference type="Pfam" id="PF04997">
    <property type="entry name" value="RNA_pol_Rpb1_1"/>
    <property type="match status" value="1"/>
</dbReference>
<evidence type="ECO:0000256" key="1">
    <source>
        <dbReference type="ARBA" id="ARBA00022478"/>
    </source>
</evidence>
<dbReference type="GO" id="GO:0000287">
    <property type="term" value="F:magnesium ion binding"/>
    <property type="evidence" value="ECO:0007669"/>
    <property type="project" value="UniProtKB-UniRule"/>
</dbReference>
<evidence type="ECO:0000313" key="10">
    <source>
        <dbReference type="EMBL" id="OGC54565.1"/>
    </source>
</evidence>
<dbReference type="SUPFAM" id="SSF64484">
    <property type="entry name" value="beta and beta-prime subunits of DNA dependent RNA-polymerase"/>
    <property type="match status" value="1"/>
</dbReference>
<dbReference type="Gene3D" id="1.10.132.30">
    <property type="match status" value="1"/>
</dbReference>
<evidence type="ECO:0000256" key="4">
    <source>
        <dbReference type="ARBA" id="ARBA00022723"/>
    </source>
</evidence>
<comment type="subunit">
    <text evidence="7">The RNAP catalytic core consists of 2 alpha, 1 beta, 1 beta' and 1 omega subunit. When a sigma factor is associated with the core the holoenzyme is formed, which can initiate transcription.</text>
</comment>
<dbReference type="Proteomes" id="UP000179005">
    <property type="component" value="Unassembled WGS sequence"/>
</dbReference>
<feature type="binding site" evidence="7">
    <location>
        <position position="821"/>
    </location>
    <ligand>
        <name>Zn(2+)</name>
        <dbReference type="ChEBI" id="CHEBI:29105"/>
        <label>2</label>
    </ligand>
</feature>
<feature type="binding site" evidence="7">
    <location>
        <position position="494"/>
    </location>
    <ligand>
        <name>Mg(2+)</name>
        <dbReference type="ChEBI" id="CHEBI:18420"/>
    </ligand>
</feature>
<dbReference type="InterPro" id="IPR006592">
    <property type="entry name" value="RNA_pol_N"/>
</dbReference>
<dbReference type="STRING" id="1802619.A2797_01590"/>
<feature type="binding site" evidence="7">
    <location>
        <position position="898"/>
    </location>
    <ligand>
        <name>Zn(2+)</name>
        <dbReference type="ChEBI" id="CHEBI:29105"/>
        <label>2</label>
    </ligand>
</feature>
<dbReference type="HAMAP" id="MF_01322">
    <property type="entry name" value="RNApol_bact_RpoC"/>
    <property type="match status" value="1"/>
</dbReference>
<dbReference type="CDD" id="cd02655">
    <property type="entry name" value="RNAP_beta'_C"/>
    <property type="match status" value="1"/>
</dbReference>
<feature type="domain" description="RNA polymerase N-terminal" evidence="9">
    <location>
        <begin position="269"/>
        <end position="548"/>
    </location>
</feature>
<feature type="binding site" evidence="7">
    <location>
        <position position="64"/>
    </location>
    <ligand>
        <name>Zn(2+)</name>
        <dbReference type="ChEBI" id="CHEBI:29105"/>
        <label>1</label>
    </ligand>
</feature>
<feature type="binding site" evidence="7">
    <location>
        <position position="498"/>
    </location>
    <ligand>
        <name>Mg(2+)</name>
        <dbReference type="ChEBI" id="CHEBI:18420"/>
    </ligand>
</feature>
<dbReference type="InterPro" id="IPR007081">
    <property type="entry name" value="RNA_pol_Rpb1_5"/>
</dbReference>
<dbReference type="Gene3D" id="1.10.40.90">
    <property type="match status" value="1"/>
</dbReference>
<keyword evidence="1 7" id="KW-0240">DNA-directed RNA polymerase</keyword>
<reference evidence="10 11" key="1">
    <citation type="journal article" date="2016" name="Nat. Commun.">
        <title>Thousands of microbial genomes shed light on interconnected biogeochemical processes in an aquifer system.</title>
        <authorList>
            <person name="Anantharaman K."/>
            <person name="Brown C.T."/>
            <person name="Hug L.A."/>
            <person name="Sharon I."/>
            <person name="Castelle C.J."/>
            <person name="Probst A.J."/>
            <person name="Thomas B.C."/>
            <person name="Singh A."/>
            <person name="Wilkins M.J."/>
            <person name="Karaoz U."/>
            <person name="Brodie E.L."/>
            <person name="Williams K.H."/>
            <person name="Hubbard S.S."/>
            <person name="Banfield J.F."/>
        </authorList>
    </citation>
    <scope>NUCLEOTIDE SEQUENCE [LARGE SCALE GENOMIC DNA]</scope>
</reference>
<dbReference type="EC" id="2.7.7.6" evidence="7"/>
<comment type="cofactor">
    <cofactor evidence="7">
        <name>Mg(2+)</name>
        <dbReference type="ChEBI" id="CHEBI:18420"/>
    </cofactor>
    <text evidence="7">Binds 1 Mg(2+) ion per subunit.</text>
</comment>
<dbReference type="GO" id="GO:0008270">
    <property type="term" value="F:zinc ion binding"/>
    <property type="evidence" value="ECO:0007669"/>
    <property type="project" value="UniProtKB-UniRule"/>
</dbReference>
<dbReference type="InterPro" id="IPR007066">
    <property type="entry name" value="RNA_pol_Rpb1_3"/>
</dbReference>
<comment type="catalytic activity">
    <reaction evidence="6 7 8">
        <text>RNA(n) + a ribonucleoside 5'-triphosphate = RNA(n+1) + diphosphate</text>
        <dbReference type="Rhea" id="RHEA:21248"/>
        <dbReference type="Rhea" id="RHEA-COMP:14527"/>
        <dbReference type="Rhea" id="RHEA-COMP:17342"/>
        <dbReference type="ChEBI" id="CHEBI:33019"/>
        <dbReference type="ChEBI" id="CHEBI:61557"/>
        <dbReference type="ChEBI" id="CHEBI:140395"/>
        <dbReference type="EC" id="2.7.7.6"/>
    </reaction>
</comment>
<feature type="binding site" evidence="7">
    <location>
        <position position="66"/>
    </location>
    <ligand>
        <name>Zn(2+)</name>
        <dbReference type="ChEBI" id="CHEBI:29105"/>
        <label>1</label>
    </ligand>
</feature>
<sequence>MPSDLESFKEFSALRLAVASPEMIKDWSYGEVTKPETINYRTYKAEKDGLFDERIFGPTKDYECYCGKYKKARFKGIICDKCGVEVTAKRVRRDRMGHINLASPIAHVWFFRGTPSIVSIVLGITPRNIEDVVYFSRFLVVGLDEEKRKASLENFEKDWEERIKAAASDQEKAKLKDELELGRELLKSIKIFSLITELEYELVGPYLKGFAEAMMGAEAIRRALGAVDLGKLASRLHERVREGKGERRFQAMRRLRMIENLRSAQIDPTWMVLTVLPVIPPDLRPMVQLEGGRFATSDLNDLYRTVINRNNRLRQLLELGAPEIIVRNEKRMLQESVDSLIDSSKARRGRVQRGRKVLRSFADLLSGKQGRFRQNLLGKRVDYSGRSVIVVGPKLRLDQVGIPREMALELFRPYVLREILLQGYAANLRSAKNYLEARSDEVWDILDELVADHPVLLNRAPSLHRLSVVGFYPVLVEGSAIHLHPAVCAGFNADFDGDAMAVHLPITKQAIQEVKDLMISKKNLLRPATGDPITYPSKEQVLGTFYLTSTNAGEESADKKNVFVNEEELILRYELGKIGLRELVKVVVDGKLISTTVGRVIFNRVLPESLRFFNSPAGAKEVRNFVAQTIEKEGEDKASDLIDAIKNLGFRYATQSGISISVSDGVVPAEKPKVLAEAEEKIAENDRNFKRGLITDGERRNIAKVVWSEATAALDDLAWNALGPENPIRVIIASGAARASRDQVKQISGMRGQVVDPTGRIVELPIRSNYREGLTSFEYFVGARGARKGLVDTALRTADAGYLTRRLVDVAQDVLVREEDCGTKESITLSKSEETLLVTFARRLLGRVAAQDIKVRGKTIINRNALINAEAAKEVEEAGITEVNLRSPLTCASLYGICAACYGLDLGRNKPVEVGTPVGLIAAQSIGEPGTQMTLRTKHAGGIAASVDITQGLPRVEEVFEARTPKFEAIMAEFPGKVKVVEEGELHKIFLTGDEKNQIQEYDVPAGRWVMVADGDKVAAGAQLTDGYLDPKKVLRLLGVLATQKYLVNENLKVYSGQGVALDDVHLETIVRQMFNKVRIKDSGNTHFIPEEVVTRTQFEAENRRVPKGGKKATGEVVLLGITKSSLKTDSWLSAASFQETTRILTEAAVSGKVDHLLGLKENVIIGRLIPTGERARLKDGRKIRK</sequence>
<dbReference type="Gene3D" id="1.10.1790.20">
    <property type="match status" value="1"/>
</dbReference>
<protein>
    <recommendedName>
        <fullName evidence="7">DNA-directed RNA polymerase subunit beta'</fullName>
        <shortName evidence="7">RNAP subunit beta'</shortName>
        <ecNumber evidence="7">2.7.7.6</ecNumber>
    </recommendedName>
    <alternativeName>
        <fullName evidence="7">RNA polymerase subunit beta'</fullName>
    </alternativeName>
    <alternativeName>
        <fullName evidence="7">Transcriptase subunit beta'</fullName>
    </alternativeName>
</protein>
<dbReference type="GO" id="GO:0003899">
    <property type="term" value="F:DNA-directed RNA polymerase activity"/>
    <property type="evidence" value="ECO:0007669"/>
    <property type="project" value="UniProtKB-UniRule"/>
</dbReference>
<comment type="similarity">
    <text evidence="7 8">Belongs to the RNA polymerase beta' chain family.</text>
</comment>
<feature type="binding site" evidence="7">
    <location>
        <position position="901"/>
    </location>
    <ligand>
        <name>Zn(2+)</name>
        <dbReference type="ChEBI" id="CHEBI:29105"/>
        <label>2</label>
    </ligand>
</feature>
<evidence type="ECO:0000313" key="11">
    <source>
        <dbReference type="Proteomes" id="UP000179005"/>
    </source>
</evidence>
<evidence type="ECO:0000256" key="8">
    <source>
        <dbReference type="RuleBase" id="RU004279"/>
    </source>
</evidence>
<evidence type="ECO:0000259" key="9">
    <source>
        <dbReference type="SMART" id="SM00663"/>
    </source>
</evidence>
<proteinExistence type="inferred from homology"/>
<dbReference type="InterPro" id="IPR012754">
    <property type="entry name" value="DNA-dir_RpoC_beta_prime_bact"/>
</dbReference>
<dbReference type="Gene3D" id="1.10.274.100">
    <property type="entry name" value="RNA polymerase Rpb1, domain 3"/>
    <property type="match status" value="1"/>
</dbReference>
<dbReference type="Gene3D" id="2.40.40.20">
    <property type="match status" value="1"/>
</dbReference>
<dbReference type="Gene3D" id="1.10.150.390">
    <property type="match status" value="1"/>
</dbReference>
<dbReference type="InterPro" id="IPR044893">
    <property type="entry name" value="RNA_pol_Rpb1_clamp_domain"/>
</dbReference>
<feature type="binding site" evidence="7">
    <location>
        <position position="496"/>
    </location>
    <ligand>
        <name>Mg(2+)</name>
        <dbReference type="ChEBI" id="CHEBI:18420"/>
    </ligand>
</feature>
<keyword evidence="3 7" id="KW-0548">Nucleotidyltransferase</keyword>
<dbReference type="SMART" id="SM00663">
    <property type="entry name" value="RPOLA_N"/>
    <property type="match status" value="1"/>
</dbReference>
<evidence type="ECO:0000256" key="6">
    <source>
        <dbReference type="ARBA" id="ARBA00048552"/>
    </source>
</evidence>
<evidence type="ECO:0000256" key="7">
    <source>
        <dbReference type="HAMAP-Rule" id="MF_01322"/>
    </source>
</evidence>
<keyword evidence="7" id="KW-0460">Magnesium</keyword>
<dbReference type="InterPro" id="IPR038120">
    <property type="entry name" value="Rpb1_funnel_sf"/>
</dbReference>
<dbReference type="Gene3D" id="4.10.860.120">
    <property type="entry name" value="RNA polymerase II, clamp domain"/>
    <property type="match status" value="1"/>
</dbReference>
<keyword evidence="4 7" id="KW-0479">Metal-binding</keyword>
<dbReference type="Gene3D" id="2.40.50.100">
    <property type="match status" value="1"/>
</dbReference>
<feature type="binding site" evidence="7">
    <location>
        <position position="79"/>
    </location>
    <ligand>
        <name>Zn(2+)</name>
        <dbReference type="ChEBI" id="CHEBI:29105"/>
        <label>1</label>
    </ligand>
</feature>
<dbReference type="InterPro" id="IPR042102">
    <property type="entry name" value="RNA_pol_Rpb1_3_sf"/>
</dbReference>
<dbReference type="InterPro" id="IPR007080">
    <property type="entry name" value="RNA_pol_Rpb1_1"/>
</dbReference>
<dbReference type="InterPro" id="IPR000722">
    <property type="entry name" value="RNA_pol_asu"/>
</dbReference>
<gene>
    <name evidence="7" type="primary">rpoC</name>
    <name evidence="10" type="ORF">A2797_01590</name>
</gene>
<comment type="cofactor">
    <cofactor evidence="7">
        <name>Zn(2+)</name>
        <dbReference type="ChEBI" id="CHEBI:29105"/>
    </cofactor>
    <text evidence="7">Binds 2 Zn(2+) ions per subunit.</text>
</comment>
<dbReference type="NCBIfam" id="TIGR02386">
    <property type="entry name" value="rpoC_TIGR"/>
    <property type="match status" value="1"/>
</dbReference>
<comment type="caution">
    <text evidence="10">The sequence shown here is derived from an EMBL/GenBank/DDBJ whole genome shotgun (WGS) entry which is preliminary data.</text>
</comment>
<dbReference type="PANTHER" id="PTHR19376">
    <property type="entry name" value="DNA-DIRECTED RNA POLYMERASE"/>
    <property type="match status" value="1"/>
</dbReference>
<feature type="binding site" evidence="7">
    <location>
        <position position="891"/>
    </location>
    <ligand>
        <name>Zn(2+)</name>
        <dbReference type="ChEBI" id="CHEBI:29105"/>
        <label>2</label>
    </ligand>
</feature>
<comment type="function">
    <text evidence="7 8">DNA-dependent RNA polymerase catalyzes the transcription of DNA into RNA using the four ribonucleoside triphosphates as substrates.</text>
</comment>
<dbReference type="CDD" id="cd01609">
    <property type="entry name" value="RNAP_beta'_N"/>
    <property type="match status" value="1"/>
</dbReference>
<dbReference type="EMBL" id="MEVC01000020">
    <property type="protein sequence ID" value="OGC54565.1"/>
    <property type="molecule type" value="Genomic_DNA"/>
</dbReference>
<dbReference type="GO" id="GO:0000428">
    <property type="term" value="C:DNA-directed RNA polymerase complex"/>
    <property type="evidence" value="ECO:0007669"/>
    <property type="project" value="UniProtKB-KW"/>
</dbReference>
<feature type="binding site" evidence="7">
    <location>
        <position position="82"/>
    </location>
    <ligand>
        <name>Zn(2+)</name>
        <dbReference type="ChEBI" id="CHEBI:29105"/>
        <label>1</label>
    </ligand>
</feature>
<dbReference type="InterPro" id="IPR045867">
    <property type="entry name" value="DNA-dir_RpoC_beta_prime"/>
</dbReference>
<evidence type="ECO:0000256" key="3">
    <source>
        <dbReference type="ARBA" id="ARBA00022695"/>
    </source>
</evidence>
<evidence type="ECO:0000256" key="2">
    <source>
        <dbReference type="ARBA" id="ARBA00022679"/>
    </source>
</evidence>
<dbReference type="GO" id="GO:0003677">
    <property type="term" value="F:DNA binding"/>
    <property type="evidence" value="ECO:0007669"/>
    <property type="project" value="UniProtKB-UniRule"/>
</dbReference>
<name>A0A1F4VBG9_UNCKA</name>
<dbReference type="Pfam" id="PF04983">
    <property type="entry name" value="RNA_pol_Rpb1_3"/>
    <property type="match status" value="1"/>
</dbReference>
<dbReference type="PANTHER" id="PTHR19376:SF54">
    <property type="entry name" value="DNA-DIRECTED RNA POLYMERASE SUBUNIT BETA"/>
    <property type="match status" value="1"/>
</dbReference>
<keyword evidence="7" id="KW-0862">Zinc</keyword>
<accession>A0A1F4VBG9</accession>
<keyword evidence="2 7" id="KW-0808">Transferase</keyword>
<dbReference type="AlphaFoldDB" id="A0A1F4VBG9"/>
<dbReference type="Pfam" id="PF04998">
    <property type="entry name" value="RNA_pol_Rpb1_5"/>
    <property type="match status" value="1"/>
</dbReference>
<keyword evidence="5 7" id="KW-0804">Transcription</keyword>
<evidence type="ECO:0000256" key="5">
    <source>
        <dbReference type="ARBA" id="ARBA00023163"/>
    </source>
</evidence>
<dbReference type="GO" id="GO:0006351">
    <property type="term" value="P:DNA-templated transcription"/>
    <property type="evidence" value="ECO:0007669"/>
    <property type="project" value="UniProtKB-UniRule"/>
</dbReference>
<dbReference type="Pfam" id="PF00623">
    <property type="entry name" value="RNA_pol_Rpb1_2"/>
    <property type="match status" value="2"/>
</dbReference>